<dbReference type="InterPro" id="IPR018710">
    <property type="entry name" value="DUF2232"/>
</dbReference>
<evidence type="ECO:0000313" key="2">
    <source>
        <dbReference type="EMBL" id="MCF6139101.1"/>
    </source>
</evidence>
<evidence type="ECO:0000313" key="3">
    <source>
        <dbReference type="Proteomes" id="UP001649381"/>
    </source>
</evidence>
<proteinExistence type="predicted"/>
<protein>
    <submittedName>
        <fullName evidence="2">DUF2232 domain-containing protein</fullName>
    </submittedName>
</protein>
<keyword evidence="3" id="KW-1185">Reference proteome</keyword>
<keyword evidence="1" id="KW-1133">Transmembrane helix</keyword>
<feature type="transmembrane region" description="Helical" evidence="1">
    <location>
        <begin position="98"/>
        <end position="122"/>
    </location>
</feature>
<feature type="transmembrane region" description="Helical" evidence="1">
    <location>
        <begin position="166"/>
        <end position="194"/>
    </location>
</feature>
<accession>A0ABS9H5D2</accession>
<gene>
    <name evidence="2" type="ORF">L2716_15295</name>
</gene>
<evidence type="ECO:0000256" key="1">
    <source>
        <dbReference type="SAM" id="Phobius"/>
    </source>
</evidence>
<organism evidence="2 3">
    <name type="scientific">Pseudalkalibacillus berkeleyi</name>
    <dbReference type="NCBI Taxonomy" id="1069813"/>
    <lineage>
        <taxon>Bacteria</taxon>
        <taxon>Bacillati</taxon>
        <taxon>Bacillota</taxon>
        <taxon>Bacilli</taxon>
        <taxon>Bacillales</taxon>
        <taxon>Fictibacillaceae</taxon>
        <taxon>Pseudalkalibacillus</taxon>
    </lineage>
</organism>
<name>A0ABS9H5D2_9BACL</name>
<reference evidence="2 3" key="1">
    <citation type="submission" date="2022-01" db="EMBL/GenBank/DDBJ databases">
        <title>Alkalihalobacillus sp. EGI L200015, a novel bacterium isolated from a salt lake sediment.</title>
        <authorList>
            <person name="Gao L."/>
            <person name="Fang B.-Z."/>
            <person name="Li W.-J."/>
        </authorList>
    </citation>
    <scope>NUCLEOTIDE SEQUENCE [LARGE SCALE GENOMIC DNA]</scope>
    <source>
        <strain evidence="2 3">KCTC 12718</strain>
    </source>
</reference>
<feature type="transmembrane region" description="Helical" evidence="1">
    <location>
        <begin position="237"/>
        <end position="263"/>
    </location>
</feature>
<keyword evidence="1" id="KW-0472">Membrane</keyword>
<dbReference type="Proteomes" id="UP001649381">
    <property type="component" value="Unassembled WGS sequence"/>
</dbReference>
<dbReference type="Gene3D" id="1.10.1760.20">
    <property type="match status" value="1"/>
</dbReference>
<dbReference type="Pfam" id="PF09991">
    <property type="entry name" value="DUF2232"/>
    <property type="match status" value="1"/>
</dbReference>
<keyword evidence="1" id="KW-0812">Transmembrane</keyword>
<feature type="transmembrane region" description="Helical" evidence="1">
    <location>
        <begin position="58"/>
        <end position="91"/>
    </location>
</feature>
<dbReference type="EMBL" id="JAKIJS010000001">
    <property type="protein sequence ID" value="MCF6139101.1"/>
    <property type="molecule type" value="Genomic_DNA"/>
</dbReference>
<feature type="transmembrane region" description="Helical" evidence="1">
    <location>
        <begin position="275"/>
        <end position="297"/>
    </location>
</feature>
<feature type="transmembrane region" description="Helical" evidence="1">
    <location>
        <begin position="12"/>
        <end position="38"/>
    </location>
</feature>
<sequence length="309" mass="34610">MNQTRALTEGAILASLYAVLFLITLYVPILSAFTLFLLPLPFIVYTVRHGFKKSILLGIIAIVLSVILGSLAAINIPIMFGTVGVVLGALYQRKSSAFALLLGGTLAYLANLILIYVVSILFMDINLATLSQQSIKETIALTERVGGMMGGDVQESVEQLQELVTIIPYILPAFFILMAVVLAFITIFISSLVLKRLKVDQPEWKPFRNWSFPRSIMWYYLATILVFFTNPEEGSALYIVTMNLYLVLEIILVIQGLAFIYFYFWKKGKGKTFPVLITISLFIIPLGFYLVRILGIIDLGFDLRNRIKA</sequence>
<dbReference type="RefSeq" id="WP_236337721.1">
    <property type="nucleotide sequence ID" value="NZ_JAKIJS010000001.1"/>
</dbReference>
<dbReference type="PANTHER" id="PTHR41324">
    <property type="entry name" value="MEMBRANE PROTEIN-RELATED"/>
    <property type="match status" value="1"/>
</dbReference>
<comment type="caution">
    <text evidence="2">The sequence shown here is derived from an EMBL/GenBank/DDBJ whole genome shotgun (WGS) entry which is preliminary data.</text>
</comment>
<feature type="transmembrane region" description="Helical" evidence="1">
    <location>
        <begin position="215"/>
        <end position="231"/>
    </location>
</feature>
<dbReference type="PANTHER" id="PTHR41324:SF1">
    <property type="entry name" value="DUF2232 DOMAIN-CONTAINING PROTEIN"/>
    <property type="match status" value="1"/>
</dbReference>